<evidence type="ECO:0000313" key="2">
    <source>
        <dbReference type="Proteomes" id="UP000051717"/>
    </source>
</evidence>
<dbReference type="AlphaFoldDB" id="A0A0S8GB21"/>
<dbReference type="Gene3D" id="3.20.20.410">
    <property type="entry name" value="Protein of unknown function UPF0759"/>
    <property type="match status" value="1"/>
</dbReference>
<gene>
    <name evidence="1" type="ORF">AMJ82_03580</name>
</gene>
<sequence>MTPRGSRGKPYVGTSGWSYDHWRGPFYAPDVAKKDWFAFFAKTFSTVELNATFYRLFPEKTFDSWAAKAPEDFIYAVKMWRMVTHRKRLVNVEQDVASFLVRARRLDEHLGPILIQLPPGVHRDDALLGDFLALIGETCRDIGAEGMRFTLEFRHATWFDDKVYSRLEEAGVALCLPDREGLEVPRVETADFIYVRFHGRPRVHSGCYTRQQLRPWATWINGQLDNGRDVYVYFNNDLHAYAVKNAREIAALLGLDDGLQSVGA</sequence>
<organism evidence="1 2">
    <name type="scientific">candidate division TA06 bacterium SM23_40</name>
    <dbReference type="NCBI Taxonomy" id="1703774"/>
    <lineage>
        <taxon>Bacteria</taxon>
        <taxon>Bacteria division TA06</taxon>
    </lineage>
</organism>
<dbReference type="PANTHER" id="PTHR30348">
    <property type="entry name" value="UNCHARACTERIZED PROTEIN YECE"/>
    <property type="match status" value="1"/>
</dbReference>
<proteinExistence type="predicted"/>
<dbReference type="Pfam" id="PF01904">
    <property type="entry name" value="DUF72"/>
    <property type="match status" value="1"/>
</dbReference>
<dbReference type="PANTHER" id="PTHR30348:SF4">
    <property type="entry name" value="DUF72 DOMAIN-CONTAINING PROTEIN"/>
    <property type="match status" value="1"/>
</dbReference>
<dbReference type="SUPFAM" id="SSF117396">
    <property type="entry name" value="TM1631-like"/>
    <property type="match status" value="1"/>
</dbReference>
<dbReference type="EMBL" id="LJUI01000019">
    <property type="protein sequence ID" value="KPK70230.1"/>
    <property type="molecule type" value="Genomic_DNA"/>
</dbReference>
<reference evidence="1 2" key="1">
    <citation type="journal article" date="2015" name="Microbiome">
        <title>Genomic resolution of linkages in carbon, nitrogen, and sulfur cycling among widespread estuary sediment bacteria.</title>
        <authorList>
            <person name="Baker B.J."/>
            <person name="Lazar C.S."/>
            <person name="Teske A.P."/>
            <person name="Dick G.J."/>
        </authorList>
    </citation>
    <scope>NUCLEOTIDE SEQUENCE [LARGE SCALE GENOMIC DNA]</scope>
    <source>
        <strain evidence="1">SM23_40</strain>
    </source>
</reference>
<dbReference type="Proteomes" id="UP000051717">
    <property type="component" value="Unassembled WGS sequence"/>
</dbReference>
<dbReference type="InterPro" id="IPR002763">
    <property type="entry name" value="DUF72"/>
</dbReference>
<accession>A0A0S8GB21</accession>
<dbReference type="PATRIC" id="fig|1703774.3.peg.1166"/>
<name>A0A0S8GB21_UNCT6</name>
<dbReference type="InterPro" id="IPR036520">
    <property type="entry name" value="UPF0759_sf"/>
</dbReference>
<evidence type="ECO:0000313" key="1">
    <source>
        <dbReference type="EMBL" id="KPK70230.1"/>
    </source>
</evidence>
<protein>
    <recommendedName>
        <fullName evidence="3">DUF72 domain-containing protein</fullName>
    </recommendedName>
</protein>
<evidence type="ECO:0008006" key="3">
    <source>
        <dbReference type="Google" id="ProtNLM"/>
    </source>
</evidence>
<comment type="caution">
    <text evidence="1">The sequence shown here is derived from an EMBL/GenBank/DDBJ whole genome shotgun (WGS) entry which is preliminary data.</text>
</comment>